<dbReference type="GO" id="GO:0000049">
    <property type="term" value="F:tRNA binding"/>
    <property type="evidence" value="ECO:0007669"/>
    <property type="project" value="UniProtKB-UniRule"/>
</dbReference>
<comment type="subcellular location">
    <subcellularLocation>
        <location evidence="2">Cytoplasm</location>
    </subcellularLocation>
</comment>
<keyword evidence="2" id="KW-0963">Cytoplasm</keyword>
<dbReference type="Proteomes" id="UP000823604">
    <property type="component" value="Unassembled WGS sequence"/>
</dbReference>
<dbReference type="GO" id="GO:0106026">
    <property type="term" value="F:Gly-tRNA(Ala) deacylase activity"/>
    <property type="evidence" value="ECO:0007669"/>
    <property type="project" value="UniProtKB-UniRule"/>
</dbReference>
<dbReference type="FunFam" id="3.50.80.10:FF:000001">
    <property type="entry name" value="D-aminoacyl-tRNA deacylase"/>
    <property type="match status" value="1"/>
</dbReference>
<evidence type="ECO:0000313" key="4">
    <source>
        <dbReference type="Proteomes" id="UP000823604"/>
    </source>
</evidence>
<reference evidence="3" key="2">
    <citation type="journal article" date="2021" name="PeerJ">
        <title>Extensive microbial diversity within the chicken gut microbiome revealed by metagenomics and culture.</title>
        <authorList>
            <person name="Gilroy R."/>
            <person name="Ravi A."/>
            <person name="Getino M."/>
            <person name="Pursley I."/>
            <person name="Horton D.L."/>
            <person name="Alikhan N.F."/>
            <person name="Baker D."/>
            <person name="Gharbi K."/>
            <person name="Hall N."/>
            <person name="Watson M."/>
            <person name="Adriaenssens E.M."/>
            <person name="Foster-Nyarko E."/>
            <person name="Jarju S."/>
            <person name="Secka A."/>
            <person name="Antonio M."/>
            <person name="Oren A."/>
            <person name="Chaudhuri R.R."/>
            <person name="La Ragione R."/>
            <person name="Hildebrand F."/>
            <person name="Pallen M.J."/>
        </authorList>
    </citation>
    <scope>NUCLEOTIDE SEQUENCE</scope>
    <source>
        <strain evidence="3">B1-8020</strain>
    </source>
</reference>
<dbReference type="GO" id="GO:0043908">
    <property type="term" value="F:Ser(Gly)-tRNA(Ala) hydrolase activity"/>
    <property type="evidence" value="ECO:0007669"/>
    <property type="project" value="UniProtKB-UniRule"/>
</dbReference>
<evidence type="ECO:0000313" key="3">
    <source>
        <dbReference type="EMBL" id="MBO8473151.1"/>
    </source>
</evidence>
<dbReference type="PANTHER" id="PTHR10472">
    <property type="entry name" value="D-TYROSYL-TRNA TYR DEACYLASE"/>
    <property type="match status" value="1"/>
</dbReference>
<dbReference type="Pfam" id="PF02580">
    <property type="entry name" value="Tyr_Deacylase"/>
    <property type="match status" value="1"/>
</dbReference>
<organism evidence="3 4">
    <name type="scientific">Candidatus Merdivivens pullicola</name>
    <dbReference type="NCBI Taxonomy" id="2840872"/>
    <lineage>
        <taxon>Bacteria</taxon>
        <taxon>Pseudomonadati</taxon>
        <taxon>Bacteroidota</taxon>
        <taxon>Bacteroidia</taxon>
        <taxon>Bacteroidales</taxon>
        <taxon>Muribaculaceae</taxon>
        <taxon>Muribaculaceae incertae sedis</taxon>
        <taxon>Candidatus Merdivivens</taxon>
    </lineage>
</organism>
<keyword evidence="2 3" id="KW-0378">Hydrolase</keyword>
<evidence type="ECO:0000256" key="2">
    <source>
        <dbReference type="HAMAP-Rule" id="MF_00518"/>
    </source>
</evidence>
<comment type="function">
    <text evidence="2">An aminoacyl-tRNA editing enzyme that deacylates mischarged D-aminoacyl-tRNAs. Also deacylates mischarged glycyl-tRNA(Ala), protecting cells against glycine mischarging by AlaRS. Acts via tRNA-based rather than protein-based catalysis; rejects L-amino acids rather than detecting D-amino acids in the active site. By recycling D-aminoacyl-tRNA to D-amino acids and free tRNA molecules, this enzyme counteracts the toxicity associated with the formation of D-aminoacyl-tRNA entities in vivo and helps enforce protein L-homochirality.</text>
</comment>
<dbReference type="GO" id="GO:0005737">
    <property type="term" value="C:cytoplasm"/>
    <property type="evidence" value="ECO:0007669"/>
    <property type="project" value="UniProtKB-SubCell"/>
</dbReference>
<dbReference type="PANTHER" id="PTHR10472:SF5">
    <property type="entry name" value="D-AMINOACYL-TRNA DEACYLASE 1"/>
    <property type="match status" value="1"/>
</dbReference>
<dbReference type="GO" id="GO:0051500">
    <property type="term" value="F:D-tyrosyl-tRNA(Tyr) deacylase activity"/>
    <property type="evidence" value="ECO:0007669"/>
    <property type="project" value="TreeGrafter"/>
</dbReference>
<dbReference type="SUPFAM" id="SSF69500">
    <property type="entry name" value="DTD-like"/>
    <property type="match status" value="1"/>
</dbReference>
<dbReference type="HAMAP" id="MF_00518">
    <property type="entry name" value="Deacylase_Dtd"/>
    <property type="match status" value="1"/>
</dbReference>
<comment type="catalytic activity">
    <reaction evidence="2">
        <text>glycyl-tRNA(Ala) + H2O = tRNA(Ala) + glycine + H(+)</text>
        <dbReference type="Rhea" id="RHEA:53744"/>
        <dbReference type="Rhea" id="RHEA-COMP:9657"/>
        <dbReference type="Rhea" id="RHEA-COMP:13640"/>
        <dbReference type="ChEBI" id="CHEBI:15377"/>
        <dbReference type="ChEBI" id="CHEBI:15378"/>
        <dbReference type="ChEBI" id="CHEBI:57305"/>
        <dbReference type="ChEBI" id="CHEBI:78442"/>
        <dbReference type="ChEBI" id="CHEBI:78522"/>
    </reaction>
</comment>
<dbReference type="EC" id="3.1.1.96" evidence="2"/>
<dbReference type="GO" id="GO:0019478">
    <property type="term" value="P:D-amino acid catabolic process"/>
    <property type="evidence" value="ECO:0007669"/>
    <property type="project" value="UniProtKB-UniRule"/>
</dbReference>
<keyword evidence="2" id="KW-0820">tRNA-binding</keyword>
<dbReference type="AlphaFoldDB" id="A0A9D9IJB2"/>
<gene>
    <name evidence="2" type="primary">dtd</name>
    <name evidence="3" type="ORF">IAB81_05920</name>
</gene>
<dbReference type="EC" id="3.1.1.-" evidence="2"/>
<name>A0A9D9IJB2_9BACT</name>
<comment type="domain">
    <text evidence="2">A Gly-cisPro motif from one monomer fits into the active site of the other monomer to allow specific chiral rejection of L-amino acids.</text>
</comment>
<feature type="short sequence motif" description="Gly-cisPro motif, important for rejection of L-amino acids" evidence="2">
    <location>
        <begin position="147"/>
        <end position="148"/>
    </location>
</feature>
<dbReference type="NCBIfam" id="TIGR00256">
    <property type="entry name" value="D-aminoacyl-tRNA deacylase"/>
    <property type="match status" value="1"/>
</dbReference>
<comment type="caution">
    <text evidence="3">The sequence shown here is derived from an EMBL/GenBank/DDBJ whole genome shotgun (WGS) entry which is preliminary data.</text>
</comment>
<evidence type="ECO:0000256" key="1">
    <source>
        <dbReference type="ARBA" id="ARBA00009673"/>
    </source>
</evidence>
<dbReference type="InterPro" id="IPR023509">
    <property type="entry name" value="DTD-like_sf"/>
</dbReference>
<dbReference type="InterPro" id="IPR003732">
    <property type="entry name" value="Daa-tRNA_deacyls_DTD"/>
</dbReference>
<reference evidence="3" key="1">
    <citation type="submission" date="2020-10" db="EMBL/GenBank/DDBJ databases">
        <authorList>
            <person name="Gilroy R."/>
        </authorList>
    </citation>
    <scope>NUCLEOTIDE SEQUENCE</scope>
    <source>
        <strain evidence="3">B1-8020</strain>
    </source>
</reference>
<dbReference type="Gene3D" id="3.50.80.10">
    <property type="entry name" value="D-tyrosyl-tRNA(Tyr) deacylase"/>
    <property type="match status" value="1"/>
</dbReference>
<dbReference type="EMBL" id="JADIMA010000057">
    <property type="protein sequence ID" value="MBO8473151.1"/>
    <property type="molecule type" value="Genomic_DNA"/>
</dbReference>
<proteinExistence type="inferred from homology"/>
<comment type="catalytic activity">
    <reaction evidence="2">
        <text>a D-aminoacyl-tRNA + H2O = a tRNA + a D-alpha-amino acid + H(+)</text>
        <dbReference type="Rhea" id="RHEA:13953"/>
        <dbReference type="Rhea" id="RHEA-COMP:10123"/>
        <dbReference type="Rhea" id="RHEA-COMP:10124"/>
        <dbReference type="ChEBI" id="CHEBI:15377"/>
        <dbReference type="ChEBI" id="CHEBI:15378"/>
        <dbReference type="ChEBI" id="CHEBI:59871"/>
        <dbReference type="ChEBI" id="CHEBI:78442"/>
        <dbReference type="ChEBI" id="CHEBI:79333"/>
        <dbReference type="EC" id="3.1.1.96"/>
    </reaction>
</comment>
<comment type="similarity">
    <text evidence="1 2">Belongs to the DTD family.</text>
</comment>
<accession>A0A9D9IJB2</accession>
<sequence length="160" mass="17515">MRAVLQRVLSAEVRTAFPGWTDLQSLPVSGSIGKGLLMLAGFTYGDTVEDMEWMAKKVVSMRIFDDEQGVMNKSLLDISGEILVVSQFTLMASTAKGNRPSYIRAAHSEVSQPMYEDFLGMVSSRLGRDAEKGVFGADMKISLVNDGPVTIILDSKARDF</sequence>
<protein>
    <recommendedName>
        <fullName evidence="2">D-aminoacyl-tRNA deacylase</fullName>
        <shortName evidence="2">DTD</shortName>
        <ecNumber evidence="2">3.1.1.96</ecNumber>
    </recommendedName>
    <alternativeName>
        <fullName evidence="2">Gly-tRNA(Ala) deacylase</fullName>
        <ecNumber evidence="2">3.1.1.-</ecNumber>
    </alternativeName>
</protein>
<comment type="subunit">
    <text evidence="2">Homodimer.</text>
</comment>
<keyword evidence="2" id="KW-0694">RNA-binding</keyword>